<feature type="transmembrane region" description="Helical" evidence="1">
    <location>
        <begin position="228"/>
        <end position="247"/>
    </location>
</feature>
<keyword evidence="1" id="KW-0472">Membrane</keyword>
<proteinExistence type="predicted"/>
<dbReference type="Pfam" id="PF12730">
    <property type="entry name" value="ABC2_membrane_4"/>
    <property type="match status" value="1"/>
</dbReference>
<reference evidence="2 3" key="1">
    <citation type="submission" date="2020-02" db="EMBL/GenBank/DDBJ databases">
        <title>Complete genome sequences of six Lactobacillus iners strains isolated from the human vagina.</title>
        <authorList>
            <person name="France M.T."/>
            <person name="Rutt L."/>
            <person name="Narina S."/>
            <person name="Arbaugh S."/>
            <person name="Humphrys M.S."/>
            <person name="Ma B."/>
            <person name="Hayward M.R."/>
            <person name="Relman D."/>
            <person name="Kwon D.S."/>
            <person name="Ravel J."/>
        </authorList>
    </citation>
    <scope>NUCLEOTIDE SEQUENCE [LARGE SCALE GENOMIC DNA]</scope>
    <source>
        <strain evidence="2 3">C0210C1</strain>
    </source>
</reference>
<evidence type="ECO:0000313" key="3">
    <source>
        <dbReference type="Proteomes" id="UP000501676"/>
    </source>
</evidence>
<sequence>MKIDLLHEFYKFAHRRIPLYGILILLGLMLYTIGTSYKISPYLLTQGFGAGQWAIIIIIALSVDMISMEYRDHTMATLMYKTSNKSALYTAKFIVLVIYSILLLACGVLFSFIIKGILVGSRYYWLENYHGHSLINALLLNVGGTLIYLLFIVAFSLVLILLIKNNATVIMIGLAIGFLGADLSSLAMVAFPSLKAILAWNPLNMINIISQLSNNDMQKITYLTNSQLIIANLIYAALFFGIGLSIFKKRAI</sequence>
<dbReference type="RefSeq" id="WP_006731065.1">
    <property type="nucleotide sequence ID" value="NZ_CABKQA010000005.1"/>
</dbReference>
<protein>
    <submittedName>
        <fullName evidence="2">ABC transporter permease subunit</fullName>
    </submittedName>
</protein>
<feature type="transmembrane region" description="Helical" evidence="1">
    <location>
        <begin position="20"/>
        <end position="39"/>
    </location>
</feature>
<feature type="transmembrane region" description="Helical" evidence="1">
    <location>
        <begin position="134"/>
        <end position="162"/>
    </location>
</feature>
<feature type="transmembrane region" description="Helical" evidence="1">
    <location>
        <begin position="91"/>
        <end position="114"/>
    </location>
</feature>
<feature type="transmembrane region" description="Helical" evidence="1">
    <location>
        <begin position="169"/>
        <end position="191"/>
    </location>
</feature>
<evidence type="ECO:0000313" key="2">
    <source>
        <dbReference type="EMBL" id="QIH23269.1"/>
    </source>
</evidence>
<evidence type="ECO:0000256" key="1">
    <source>
        <dbReference type="SAM" id="Phobius"/>
    </source>
</evidence>
<organism evidence="2 3">
    <name type="scientific">Lactobacillus iners</name>
    <dbReference type="NCBI Taxonomy" id="147802"/>
    <lineage>
        <taxon>Bacteria</taxon>
        <taxon>Bacillati</taxon>
        <taxon>Bacillota</taxon>
        <taxon>Bacilli</taxon>
        <taxon>Lactobacillales</taxon>
        <taxon>Lactobacillaceae</taxon>
        <taxon>Lactobacillus</taxon>
    </lineage>
</organism>
<dbReference type="GeneID" id="93220879"/>
<dbReference type="PANTHER" id="PTHR37305">
    <property type="entry name" value="INTEGRAL MEMBRANE PROTEIN-RELATED"/>
    <property type="match status" value="1"/>
</dbReference>
<dbReference type="AlphaFoldDB" id="A0A6G7B7H3"/>
<name>A0A6G7B7H3_9LACO</name>
<keyword evidence="1" id="KW-1133">Transmembrane helix</keyword>
<dbReference type="PANTHER" id="PTHR37305:SF1">
    <property type="entry name" value="MEMBRANE PROTEIN"/>
    <property type="match status" value="1"/>
</dbReference>
<keyword evidence="1" id="KW-0812">Transmembrane</keyword>
<gene>
    <name evidence="2" type="ORF">G6Z83_00325</name>
</gene>
<dbReference type="Proteomes" id="UP000501676">
    <property type="component" value="Chromosome"/>
</dbReference>
<feature type="transmembrane region" description="Helical" evidence="1">
    <location>
        <begin position="51"/>
        <end position="70"/>
    </location>
</feature>
<dbReference type="EMBL" id="CP049228">
    <property type="protein sequence ID" value="QIH23269.1"/>
    <property type="molecule type" value="Genomic_DNA"/>
</dbReference>
<accession>A0A6G7B7H3</accession>